<proteinExistence type="predicted"/>
<sequence length="144" mass="15809">MPVATPVSPRVFKAIEKSDIHTLACCREEDIRAILPCLVRMSLIAPLDHSEECIAGRKVILRILSGIEVVNSLVALLSIDFPALEADVKKEQQLRQKLGGGNQGESVLVQNLANGLALEFECSDPTRRLRLLLSELLLVMAQLI</sequence>
<gene>
    <name evidence="1" type="primary">INTS2_2</name>
    <name evidence="1" type="ORF">E2C01_009716</name>
</gene>
<evidence type="ECO:0000313" key="1">
    <source>
        <dbReference type="EMBL" id="MPC16878.1"/>
    </source>
</evidence>
<evidence type="ECO:0000313" key="2">
    <source>
        <dbReference type="Proteomes" id="UP000324222"/>
    </source>
</evidence>
<keyword evidence="2" id="KW-1185">Reference proteome</keyword>
<protein>
    <submittedName>
        <fullName evidence="1">Integrator complex subunit 2</fullName>
    </submittedName>
</protein>
<dbReference type="EMBL" id="VSRR010000545">
    <property type="protein sequence ID" value="MPC16878.1"/>
    <property type="molecule type" value="Genomic_DNA"/>
</dbReference>
<dbReference type="Pfam" id="PF14750">
    <property type="entry name" value="INTS2"/>
    <property type="match status" value="1"/>
</dbReference>
<dbReference type="PANTHER" id="PTHR28608">
    <property type="entry name" value="INTEGRATOR COMPLEX SUBUNIT 2"/>
    <property type="match status" value="1"/>
</dbReference>
<dbReference type="InterPro" id="IPR029321">
    <property type="entry name" value="INTS2"/>
</dbReference>
<dbReference type="GO" id="GO:0034472">
    <property type="term" value="P:snRNA 3'-end processing"/>
    <property type="evidence" value="ECO:0007669"/>
    <property type="project" value="TreeGrafter"/>
</dbReference>
<dbReference type="OrthoDB" id="70899at2759"/>
<dbReference type="PANTHER" id="PTHR28608:SF1">
    <property type="entry name" value="INTEGRATOR COMPLEX SUBUNIT 2"/>
    <property type="match status" value="1"/>
</dbReference>
<reference evidence="1 2" key="1">
    <citation type="submission" date="2019-05" db="EMBL/GenBank/DDBJ databases">
        <title>Another draft genome of Portunus trituberculatus and its Hox gene families provides insights of decapod evolution.</title>
        <authorList>
            <person name="Jeong J.-H."/>
            <person name="Song I."/>
            <person name="Kim S."/>
            <person name="Choi T."/>
            <person name="Kim D."/>
            <person name="Ryu S."/>
            <person name="Kim W."/>
        </authorList>
    </citation>
    <scope>NUCLEOTIDE SEQUENCE [LARGE SCALE GENOMIC DNA]</scope>
    <source>
        <tissue evidence="1">Muscle</tissue>
    </source>
</reference>
<comment type="caution">
    <text evidence="1">The sequence shown here is derived from an EMBL/GenBank/DDBJ whole genome shotgun (WGS) entry which is preliminary data.</text>
</comment>
<dbReference type="Proteomes" id="UP000324222">
    <property type="component" value="Unassembled WGS sequence"/>
</dbReference>
<dbReference type="GO" id="GO:0032039">
    <property type="term" value="C:integrator complex"/>
    <property type="evidence" value="ECO:0007669"/>
    <property type="project" value="InterPro"/>
</dbReference>
<dbReference type="AlphaFoldDB" id="A0A5B7D6G7"/>
<organism evidence="1 2">
    <name type="scientific">Portunus trituberculatus</name>
    <name type="common">Swimming crab</name>
    <name type="synonym">Neptunus trituberculatus</name>
    <dbReference type="NCBI Taxonomy" id="210409"/>
    <lineage>
        <taxon>Eukaryota</taxon>
        <taxon>Metazoa</taxon>
        <taxon>Ecdysozoa</taxon>
        <taxon>Arthropoda</taxon>
        <taxon>Crustacea</taxon>
        <taxon>Multicrustacea</taxon>
        <taxon>Malacostraca</taxon>
        <taxon>Eumalacostraca</taxon>
        <taxon>Eucarida</taxon>
        <taxon>Decapoda</taxon>
        <taxon>Pleocyemata</taxon>
        <taxon>Brachyura</taxon>
        <taxon>Eubrachyura</taxon>
        <taxon>Portunoidea</taxon>
        <taxon>Portunidae</taxon>
        <taxon>Portuninae</taxon>
        <taxon>Portunus</taxon>
    </lineage>
</organism>
<name>A0A5B7D6G7_PORTR</name>
<accession>A0A5B7D6G7</accession>